<dbReference type="Gene3D" id="3.40.50.300">
    <property type="entry name" value="P-loop containing nucleotide triphosphate hydrolases"/>
    <property type="match status" value="1"/>
</dbReference>
<keyword evidence="3" id="KW-1185">Reference proteome</keyword>
<evidence type="ECO:0000259" key="1">
    <source>
        <dbReference type="Pfam" id="PF00271"/>
    </source>
</evidence>
<organism evidence="2 3">
    <name type="scientific">Candidatus Phytoplasma sacchari</name>
    <dbReference type="NCBI Taxonomy" id="2609813"/>
    <lineage>
        <taxon>Bacteria</taxon>
        <taxon>Bacillati</taxon>
        <taxon>Mycoplasmatota</taxon>
        <taxon>Mollicutes</taxon>
        <taxon>Acholeplasmatales</taxon>
        <taxon>Acholeplasmataceae</taxon>
        <taxon>Candidatus Phytoplasma</taxon>
        <taxon>16SrXI (Rice yellow dwarf group)</taxon>
    </lineage>
</organism>
<reference evidence="2" key="1">
    <citation type="submission" date="2022-12" db="EMBL/GenBank/DDBJ databases">
        <title>Genomic Characterization of Candidatus Phytoplasma sacchari in China.</title>
        <authorList>
            <person name="Zhang R.-Y."/>
        </authorList>
    </citation>
    <scope>NUCLEOTIDE SEQUENCE [LARGE SCALE GENOMIC DNA]</scope>
    <source>
        <strain evidence="2">SCWL1</strain>
    </source>
</reference>
<keyword evidence="2" id="KW-0067">ATP-binding</keyword>
<keyword evidence="2" id="KW-0547">Nucleotide-binding</keyword>
<sequence>MKLFSNIGIILKITKLLFFCLNLKHAESVTKFFKNKNINAEMISSKLDDKLRDKILDDFQKQKIQIVINVTVLI</sequence>
<proteinExistence type="predicted"/>
<protein>
    <submittedName>
        <fullName evidence="2">Helicase-related protein</fullName>
    </submittedName>
</protein>
<keyword evidence="2" id="KW-0347">Helicase</keyword>
<evidence type="ECO:0000313" key="2">
    <source>
        <dbReference type="EMBL" id="WBL31303.1"/>
    </source>
</evidence>
<dbReference type="GO" id="GO:0004386">
    <property type="term" value="F:helicase activity"/>
    <property type="evidence" value="ECO:0007669"/>
    <property type="project" value="UniProtKB-KW"/>
</dbReference>
<keyword evidence="2" id="KW-0378">Hydrolase</keyword>
<gene>
    <name evidence="2" type="ORF">O7R10_01690</name>
</gene>
<dbReference type="EMBL" id="CP115156">
    <property type="protein sequence ID" value="WBL31303.1"/>
    <property type="molecule type" value="Genomic_DNA"/>
</dbReference>
<dbReference type="SUPFAM" id="SSF52540">
    <property type="entry name" value="P-loop containing nucleoside triphosphate hydrolases"/>
    <property type="match status" value="1"/>
</dbReference>
<feature type="domain" description="Helicase C-terminal" evidence="1">
    <location>
        <begin position="12"/>
        <end position="72"/>
    </location>
</feature>
<dbReference type="Pfam" id="PF00271">
    <property type="entry name" value="Helicase_C"/>
    <property type="match status" value="1"/>
</dbReference>
<accession>A0ABY7M4C0</accession>
<dbReference type="InterPro" id="IPR027417">
    <property type="entry name" value="P-loop_NTPase"/>
</dbReference>
<dbReference type="InterPro" id="IPR001650">
    <property type="entry name" value="Helicase_C-like"/>
</dbReference>
<name>A0ABY7M4C0_9MOLU</name>
<evidence type="ECO:0000313" key="3">
    <source>
        <dbReference type="Proteomes" id="UP001210120"/>
    </source>
</evidence>
<dbReference type="Proteomes" id="UP001210120">
    <property type="component" value="Chromosome"/>
</dbReference>